<dbReference type="InterPro" id="IPR050832">
    <property type="entry name" value="Bact_Acetyltransf"/>
</dbReference>
<dbReference type="Gene3D" id="3.40.630.30">
    <property type="match status" value="1"/>
</dbReference>
<dbReference type="Pfam" id="PF00583">
    <property type="entry name" value="Acetyltransf_1"/>
    <property type="match status" value="1"/>
</dbReference>
<name>A0ABY8BKV4_9BURK</name>
<evidence type="ECO:0000313" key="5">
    <source>
        <dbReference type="Proteomes" id="UP001216510"/>
    </source>
</evidence>
<accession>A0ABY8BKV4</accession>
<keyword evidence="2" id="KW-0012">Acyltransferase</keyword>
<evidence type="ECO:0000256" key="1">
    <source>
        <dbReference type="ARBA" id="ARBA00022679"/>
    </source>
</evidence>
<proteinExistence type="predicted"/>
<evidence type="ECO:0000259" key="3">
    <source>
        <dbReference type="PROSITE" id="PS51186"/>
    </source>
</evidence>
<dbReference type="Proteomes" id="UP001216510">
    <property type="component" value="Chromosome"/>
</dbReference>
<dbReference type="CDD" id="cd04301">
    <property type="entry name" value="NAT_SF"/>
    <property type="match status" value="1"/>
</dbReference>
<reference evidence="4 5" key="1">
    <citation type="submission" date="2023-02" db="EMBL/GenBank/DDBJ databases">
        <title>Gemone sequence of Telluria chitinolytica ACM 3522T.</title>
        <authorList>
            <person name="Frediansyah A."/>
            <person name="Miess H."/>
            <person name="Gross H."/>
        </authorList>
    </citation>
    <scope>NUCLEOTIDE SEQUENCE [LARGE SCALE GENOMIC DNA]</scope>
    <source>
        <strain evidence="4 5">ACM 3522</strain>
    </source>
</reference>
<keyword evidence="1" id="KW-0808">Transferase</keyword>
<feature type="domain" description="N-acetyltransferase" evidence="3">
    <location>
        <begin position="6"/>
        <end position="147"/>
    </location>
</feature>
<dbReference type="PANTHER" id="PTHR43877">
    <property type="entry name" value="AMINOALKYLPHOSPHONATE N-ACETYLTRANSFERASE-RELATED-RELATED"/>
    <property type="match status" value="1"/>
</dbReference>
<dbReference type="PROSITE" id="PS51186">
    <property type="entry name" value="GNAT"/>
    <property type="match status" value="1"/>
</dbReference>
<organism evidence="4 5">
    <name type="scientific">Pseudoduganella chitinolytica</name>
    <dbReference type="NCBI Taxonomy" id="34070"/>
    <lineage>
        <taxon>Bacteria</taxon>
        <taxon>Pseudomonadati</taxon>
        <taxon>Pseudomonadota</taxon>
        <taxon>Betaproteobacteria</taxon>
        <taxon>Burkholderiales</taxon>
        <taxon>Oxalobacteraceae</taxon>
        <taxon>Telluria group</taxon>
        <taxon>Pseudoduganella</taxon>
    </lineage>
</organism>
<dbReference type="InterPro" id="IPR000182">
    <property type="entry name" value="GNAT_dom"/>
</dbReference>
<evidence type="ECO:0000256" key="2">
    <source>
        <dbReference type="ARBA" id="ARBA00023315"/>
    </source>
</evidence>
<sequence length="153" mass="16765">MAHPAPLYRRATAADIPAMSAIRLAVTENVLSDPSRVTLAMYEDYLDRAGRGWVAELDGTIAAFCYADRADASIWALFVQPGYEGRGMAKHLLGLATDWLFAQGHERIRLATGAGTRADRFYAAQGWRGSPRDDGRNLDYVLERATGVTSRCA</sequence>
<keyword evidence="5" id="KW-1185">Reference proteome</keyword>
<gene>
    <name evidence="4" type="ORF">PX653_00440</name>
</gene>
<dbReference type="EMBL" id="CP119083">
    <property type="protein sequence ID" value="WEF36033.1"/>
    <property type="molecule type" value="Genomic_DNA"/>
</dbReference>
<evidence type="ECO:0000313" key="4">
    <source>
        <dbReference type="EMBL" id="WEF36033.1"/>
    </source>
</evidence>
<dbReference type="SUPFAM" id="SSF55729">
    <property type="entry name" value="Acyl-CoA N-acyltransferases (Nat)"/>
    <property type="match status" value="1"/>
</dbReference>
<dbReference type="InterPro" id="IPR016181">
    <property type="entry name" value="Acyl_CoA_acyltransferase"/>
</dbReference>
<protein>
    <submittedName>
        <fullName evidence="4">GNAT family N-acetyltransferase</fullName>
    </submittedName>
</protein>